<evidence type="ECO:0000313" key="2">
    <source>
        <dbReference type="Proteomes" id="UP001500390"/>
    </source>
</evidence>
<dbReference type="Proteomes" id="UP001500390">
    <property type="component" value="Unassembled WGS sequence"/>
</dbReference>
<proteinExistence type="predicted"/>
<accession>A0ABP8JGJ9</accession>
<dbReference type="EMBL" id="BAABFX010000013">
    <property type="protein sequence ID" value="GAA4390332.1"/>
    <property type="molecule type" value="Genomic_DNA"/>
</dbReference>
<protein>
    <submittedName>
        <fullName evidence="1">Uncharacterized protein</fullName>
    </submittedName>
</protein>
<dbReference type="RefSeq" id="WP_159898603.1">
    <property type="nucleotide sequence ID" value="NZ_BAABFX010000013.1"/>
</dbReference>
<name>A0ABP8JGJ9_9MICO</name>
<evidence type="ECO:0000313" key="1">
    <source>
        <dbReference type="EMBL" id="GAA4390332.1"/>
    </source>
</evidence>
<gene>
    <name evidence="1" type="ORF">GCM10023153_07270</name>
</gene>
<sequence>MTRFLSTINCECCKLRQQAWAIPGEPTSTCCKVCSEHRGVNEVDKRALAHEAMLRERLGAARTAADDALRDRDRYKGKMHHAYEARERALRLVMRVRYLHTMTGNGSCTCGTKRGCRSAELLQEPWVSRQLAIIERIDLEDELARGTPQRSEWLVDTWDDLDRTARQAGPSPFGQSEQSG</sequence>
<organism evidence="1 2">
    <name type="scientific">Ornithinibacter aureus</name>
    <dbReference type="NCBI Taxonomy" id="622664"/>
    <lineage>
        <taxon>Bacteria</taxon>
        <taxon>Bacillati</taxon>
        <taxon>Actinomycetota</taxon>
        <taxon>Actinomycetes</taxon>
        <taxon>Micrococcales</taxon>
        <taxon>Intrasporangiaceae</taxon>
        <taxon>Ornithinibacter</taxon>
    </lineage>
</organism>
<reference evidence="2" key="1">
    <citation type="journal article" date="2019" name="Int. J. Syst. Evol. Microbiol.">
        <title>The Global Catalogue of Microorganisms (GCM) 10K type strain sequencing project: providing services to taxonomists for standard genome sequencing and annotation.</title>
        <authorList>
            <consortium name="The Broad Institute Genomics Platform"/>
            <consortium name="The Broad Institute Genome Sequencing Center for Infectious Disease"/>
            <person name="Wu L."/>
            <person name="Ma J."/>
        </authorList>
    </citation>
    <scope>NUCLEOTIDE SEQUENCE [LARGE SCALE GENOMIC DNA]</scope>
    <source>
        <strain evidence="2">JCM 17738</strain>
    </source>
</reference>
<keyword evidence="2" id="KW-1185">Reference proteome</keyword>
<comment type="caution">
    <text evidence="1">The sequence shown here is derived from an EMBL/GenBank/DDBJ whole genome shotgun (WGS) entry which is preliminary data.</text>
</comment>